<keyword evidence="2 4" id="KW-0547">Nucleotide-binding</keyword>
<dbReference type="Proteomes" id="UP000181901">
    <property type="component" value="Unassembled WGS sequence"/>
</dbReference>
<dbReference type="GO" id="GO:0009396">
    <property type="term" value="P:folic acid-containing compound biosynthetic process"/>
    <property type="evidence" value="ECO:0007669"/>
    <property type="project" value="TreeGrafter"/>
</dbReference>
<evidence type="ECO:0000313" key="6">
    <source>
        <dbReference type="EMBL" id="OIQ50291.1"/>
    </source>
</evidence>
<keyword evidence="6" id="KW-0436">Ligase</keyword>
<organism evidence="6 7">
    <name type="scientific">Pseudodesulfovibrio hydrargyri</name>
    <dbReference type="NCBI Taxonomy" id="2125990"/>
    <lineage>
        <taxon>Bacteria</taxon>
        <taxon>Pseudomonadati</taxon>
        <taxon>Thermodesulfobacteriota</taxon>
        <taxon>Desulfovibrionia</taxon>
        <taxon>Desulfovibrionales</taxon>
        <taxon>Desulfovibrionaceae</taxon>
    </lineage>
</organism>
<dbReference type="AlphaFoldDB" id="A0A1J5N3U1"/>
<dbReference type="Gene3D" id="3.40.50.10420">
    <property type="entry name" value="NagB/RpiA/CoA transferase-like"/>
    <property type="match status" value="1"/>
</dbReference>
<feature type="binding site" evidence="4">
    <location>
        <begin position="6"/>
        <end position="10"/>
    </location>
    <ligand>
        <name>ATP</name>
        <dbReference type="ChEBI" id="CHEBI:30616"/>
    </ligand>
</feature>
<gene>
    <name evidence="6" type="ORF">BerOc1_02222</name>
</gene>
<evidence type="ECO:0000313" key="7">
    <source>
        <dbReference type="Proteomes" id="UP000181901"/>
    </source>
</evidence>
<dbReference type="InterPro" id="IPR037171">
    <property type="entry name" value="NagB/RpiA_transferase-like"/>
</dbReference>
<keyword evidence="5" id="KW-0460">Magnesium</keyword>
<evidence type="ECO:0000256" key="4">
    <source>
        <dbReference type="PIRSR" id="PIRSR006806-1"/>
    </source>
</evidence>
<dbReference type="EMBL" id="LKAQ01000004">
    <property type="protein sequence ID" value="OIQ50291.1"/>
    <property type="molecule type" value="Genomic_DNA"/>
</dbReference>
<dbReference type="SUPFAM" id="SSF100950">
    <property type="entry name" value="NagB/RpiA/CoA transferase-like"/>
    <property type="match status" value="1"/>
</dbReference>
<dbReference type="Pfam" id="PF01812">
    <property type="entry name" value="5-FTHF_cyc-lig"/>
    <property type="match status" value="1"/>
</dbReference>
<protein>
    <recommendedName>
        <fullName evidence="5">5-formyltetrahydrofolate cyclo-ligase</fullName>
        <ecNumber evidence="5">6.3.3.2</ecNumber>
    </recommendedName>
</protein>
<dbReference type="PIRSF" id="PIRSF006806">
    <property type="entry name" value="FTHF_cligase"/>
    <property type="match status" value="1"/>
</dbReference>
<comment type="caution">
    <text evidence="6">The sequence shown here is derived from an EMBL/GenBank/DDBJ whole genome shotgun (WGS) entry which is preliminary data.</text>
</comment>
<dbReference type="GO" id="GO:0030272">
    <property type="term" value="F:5-formyltetrahydrofolate cyclo-ligase activity"/>
    <property type="evidence" value="ECO:0007669"/>
    <property type="project" value="UniProtKB-EC"/>
</dbReference>
<sequence length="193" mass="21523">MAEPEKTALRRQLIDRRAALSAEEVARASEGAVSMIRTLFEWKNATEALLYWPVRGEIDLRPLLAELWQRGCRVLLPRCRPDQPGLMDMACAACEDELVPGAFSIMEPDALKCPPVDTCCPQIALVPGVGFDRQGNRLGFGGGYYDRLLATPPLRDTLVVGVAHEFQLIDSVPTQPWDKPVHVVCTEEELWRP</sequence>
<feature type="binding site" evidence="4">
    <location>
        <position position="57"/>
    </location>
    <ligand>
        <name>substrate</name>
    </ligand>
</feature>
<keyword evidence="3 4" id="KW-0067">ATP-binding</keyword>
<evidence type="ECO:0000256" key="3">
    <source>
        <dbReference type="ARBA" id="ARBA00022840"/>
    </source>
</evidence>
<evidence type="ECO:0000256" key="2">
    <source>
        <dbReference type="ARBA" id="ARBA00022741"/>
    </source>
</evidence>
<evidence type="ECO:0000256" key="5">
    <source>
        <dbReference type="RuleBase" id="RU361279"/>
    </source>
</evidence>
<dbReference type="InterPro" id="IPR002698">
    <property type="entry name" value="FTHF_cligase"/>
</dbReference>
<dbReference type="RefSeq" id="WP_071545748.1">
    <property type="nucleotide sequence ID" value="NZ_LKAQ01000004.1"/>
</dbReference>
<comment type="similarity">
    <text evidence="1 5">Belongs to the 5-formyltetrahydrofolate cyclo-ligase family.</text>
</comment>
<accession>A0A1J5N3U1</accession>
<dbReference type="GO" id="GO:0005524">
    <property type="term" value="F:ATP binding"/>
    <property type="evidence" value="ECO:0007669"/>
    <property type="project" value="UniProtKB-KW"/>
</dbReference>
<reference evidence="6 7" key="1">
    <citation type="submission" date="2015-09" db="EMBL/GenBank/DDBJ databases">
        <title>Genome of Desulfovibrio dechloracetivorans BerOc1, a mercury methylating strain isolated from highly hydrocarbons and metals contaminated coastal sediments.</title>
        <authorList>
            <person name="Goni Urriza M."/>
            <person name="Gassie C."/>
            <person name="Bouchez O."/>
            <person name="Klopp C."/>
            <person name="Ranchou-Peyruse A."/>
            <person name="Remy G."/>
        </authorList>
    </citation>
    <scope>NUCLEOTIDE SEQUENCE [LARGE SCALE GENOMIC DNA]</scope>
    <source>
        <strain evidence="6 7">BerOc1</strain>
    </source>
</reference>
<feature type="binding site" evidence="4">
    <location>
        <begin position="137"/>
        <end position="145"/>
    </location>
    <ligand>
        <name>ATP</name>
        <dbReference type="ChEBI" id="CHEBI:30616"/>
    </ligand>
</feature>
<dbReference type="PANTHER" id="PTHR23407:SF1">
    <property type="entry name" value="5-FORMYLTETRAHYDROFOLATE CYCLO-LIGASE"/>
    <property type="match status" value="1"/>
</dbReference>
<dbReference type="OrthoDB" id="9801938at2"/>
<dbReference type="GO" id="GO:0046872">
    <property type="term" value="F:metal ion binding"/>
    <property type="evidence" value="ECO:0007669"/>
    <property type="project" value="UniProtKB-KW"/>
</dbReference>
<keyword evidence="5" id="KW-0479">Metal-binding</keyword>
<proteinExistence type="inferred from homology"/>
<dbReference type="PANTHER" id="PTHR23407">
    <property type="entry name" value="ATPASE INHIBITOR/5-FORMYLTETRAHYDROFOLATE CYCLO-LIGASE"/>
    <property type="match status" value="1"/>
</dbReference>
<dbReference type="GO" id="GO:0035999">
    <property type="term" value="P:tetrahydrofolate interconversion"/>
    <property type="evidence" value="ECO:0007669"/>
    <property type="project" value="TreeGrafter"/>
</dbReference>
<comment type="cofactor">
    <cofactor evidence="5">
        <name>Mg(2+)</name>
        <dbReference type="ChEBI" id="CHEBI:18420"/>
    </cofactor>
</comment>
<dbReference type="NCBIfam" id="TIGR02727">
    <property type="entry name" value="MTHFS_bact"/>
    <property type="match status" value="1"/>
</dbReference>
<dbReference type="EC" id="6.3.3.2" evidence="5"/>
<comment type="catalytic activity">
    <reaction evidence="5">
        <text>(6S)-5-formyl-5,6,7,8-tetrahydrofolate + ATP = (6R)-5,10-methenyltetrahydrofolate + ADP + phosphate</text>
        <dbReference type="Rhea" id="RHEA:10488"/>
        <dbReference type="ChEBI" id="CHEBI:30616"/>
        <dbReference type="ChEBI" id="CHEBI:43474"/>
        <dbReference type="ChEBI" id="CHEBI:57455"/>
        <dbReference type="ChEBI" id="CHEBI:57457"/>
        <dbReference type="ChEBI" id="CHEBI:456216"/>
        <dbReference type="EC" id="6.3.3.2"/>
    </reaction>
</comment>
<keyword evidence="7" id="KW-1185">Reference proteome</keyword>
<dbReference type="InterPro" id="IPR024185">
    <property type="entry name" value="FTHF_cligase-like_sf"/>
</dbReference>
<name>A0A1J5N3U1_9BACT</name>
<evidence type="ECO:0000256" key="1">
    <source>
        <dbReference type="ARBA" id="ARBA00010638"/>
    </source>
</evidence>